<evidence type="ECO:0000256" key="3">
    <source>
        <dbReference type="ARBA" id="ARBA00022845"/>
    </source>
</evidence>
<keyword evidence="5" id="KW-0966">Cell projection</keyword>
<dbReference type="EMBL" id="JBHUEH010000021">
    <property type="protein sequence ID" value="MFD1886858.1"/>
    <property type="molecule type" value="Genomic_DNA"/>
</dbReference>
<dbReference type="Proteomes" id="UP001597233">
    <property type="component" value="Unassembled WGS sequence"/>
</dbReference>
<dbReference type="Gene3D" id="2.30.290.10">
    <property type="entry name" value="BH3618-like"/>
    <property type="match status" value="1"/>
</dbReference>
<comment type="caution">
    <text evidence="5">The sequence shown here is derived from an EMBL/GenBank/DDBJ whole genome shotgun (WGS) entry which is preliminary data.</text>
</comment>
<evidence type="ECO:0000256" key="1">
    <source>
        <dbReference type="ARBA" id="ARBA00022490"/>
    </source>
</evidence>
<evidence type="ECO:0000313" key="6">
    <source>
        <dbReference type="Proteomes" id="UP001597233"/>
    </source>
</evidence>
<evidence type="ECO:0000313" key="5">
    <source>
        <dbReference type="EMBL" id="MFD1886858.1"/>
    </source>
</evidence>
<organism evidence="5 6">
    <name type="scientific">Paenibacillus wenxiniae</name>
    <dbReference type="NCBI Taxonomy" id="1636843"/>
    <lineage>
        <taxon>Bacteria</taxon>
        <taxon>Bacillati</taxon>
        <taxon>Bacillota</taxon>
        <taxon>Bacilli</taxon>
        <taxon>Bacillales</taxon>
        <taxon>Paenibacillaceae</taxon>
        <taxon>Paenibacillus</taxon>
    </lineage>
</organism>
<evidence type="ECO:0000256" key="4">
    <source>
        <dbReference type="HAMAP-Rule" id="MF_01185"/>
    </source>
</evidence>
<dbReference type="Pfam" id="PF02623">
    <property type="entry name" value="FliW"/>
    <property type="match status" value="1"/>
</dbReference>
<keyword evidence="4" id="KW-0143">Chaperone</keyword>
<comment type="similarity">
    <text evidence="4">Belongs to the FliW family.</text>
</comment>
<comment type="function">
    <text evidence="4">Acts as an anti-CsrA protein, binds CsrA and prevents it from repressing translation of its target genes, one of which is flagellin. Binds to flagellin and participates in the assembly of the flagellum.</text>
</comment>
<dbReference type="SUPFAM" id="SSF141457">
    <property type="entry name" value="BH3618-like"/>
    <property type="match status" value="1"/>
</dbReference>
<dbReference type="RefSeq" id="WP_347326767.1">
    <property type="nucleotide sequence ID" value="NZ_JBCGUH010000015.1"/>
</dbReference>
<evidence type="ECO:0000256" key="2">
    <source>
        <dbReference type="ARBA" id="ARBA00022795"/>
    </source>
</evidence>
<sequence>MSDSQLNPSITSDNKEQVFTFAKGIPGFAEITNYTYVQQISPFSILQSVEQPEISFILLDPFAYFQQYEVEIPEDVIDELSITSEDKVVVRNIVSWNKVPQQRTVNLVAPIIFNLDTMQAKQIILQNTDYTIRHPLQPVKVEGDES</sequence>
<proteinExistence type="inferred from homology"/>
<protein>
    <recommendedName>
        <fullName evidence="4">Flagellar assembly factor FliW</fullName>
    </recommendedName>
</protein>
<reference evidence="6" key="1">
    <citation type="journal article" date="2019" name="Int. J. Syst. Evol. Microbiol.">
        <title>The Global Catalogue of Microorganisms (GCM) 10K type strain sequencing project: providing services to taxonomists for standard genome sequencing and annotation.</title>
        <authorList>
            <consortium name="The Broad Institute Genomics Platform"/>
            <consortium name="The Broad Institute Genome Sequencing Center for Infectious Disease"/>
            <person name="Wu L."/>
            <person name="Ma J."/>
        </authorList>
    </citation>
    <scope>NUCLEOTIDE SEQUENCE [LARGE SCALE GENOMIC DNA]</scope>
    <source>
        <strain evidence="6">CCUG 54950</strain>
    </source>
</reference>
<dbReference type="PANTHER" id="PTHR39190:SF1">
    <property type="entry name" value="FLAGELLAR ASSEMBLY FACTOR FLIW"/>
    <property type="match status" value="1"/>
</dbReference>
<keyword evidence="5" id="KW-0969">Cilium</keyword>
<comment type="subcellular location">
    <subcellularLocation>
        <location evidence="4">Cytoplasm</location>
    </subcellularLocation>
</comment>
<dbReference type="HAMAP" id="MF_01185">
    <property type="entry name" value="FliW"/>
    <property type="match status" value="1"/>
</dbReference>
<dbReference type="InterPro" id="IPR024046">
    <property type="entry name" value="Flagellar_assmbl_FliW_dom_sf"/>
</dbReference>
<accession>A0ABW4RKZ0</accession>
<keyword evidence="2 4" id="KW-1005">Bacterial flagellum biogenesis</keyword>
<keyword evidence="3 4" id="KW-0810">Translation regulation</keyword>
<gene>
    <name evidence="4 5" type="primary">fliW</name>
    <name evidence="5" type="ORF">ACFSC9_15175</name>
</gene>
<keyword evidence="1 4" id="KW-0963">Cytoplasm</keyword>
<comment type="subunit">
    <text evidence="4">Interacts with translational regulator CsrA and flagellin(s).</text>
</comment>
<dbReference type="PANTHER" id="PTHR39190">
    <property type="entry name" value="FLAGELLAR ASSEMBLY FACTOR FLIW"/>
    <property type="match status" value="1"/>
</dbReference>
<name>A0ABW4RKZ0_9BACL</name>
<dbReference type="InterPro" id="IPR003775">
    <property type="entry name" value="Flagellar_assembly_factor_FliW"/>
</dbReference>
<keyword evidence="6" id="KW-1185">Reference proteome</keyword>
<keyword evidence="5" id="KW-0282">Flagellum</keyword>